<dbReference type="PRINTS" id="PR00107">
    <property type="entry name" value="PHOSPHOCPHPR"/>
</dbReference>
<gene>
    <name evidence="6" type="ORF">ENL71_02320</name>
</gene>
<evidence type="ECO:0000256" key="1">
    <source>
        <dbReference type="ARBA" id="ARBA00004496"/>
    </source>
</evidence>
<dbReference type="PROSITE" id="PS51350">
    <property type="entry name" value="PTS_HPR_DOM"/>
    <property type="match status" value="1"/>
</dbReference>
<dbReference type="NCBIfam" id="TIGR01003">
    <property type="entry name" value="PTS_HPr_family"/>
    <property type="match status" value="1"/>
</dbReference>
<accession>A0A7C5Z6I4</accession>
<evidence type="ECO:0000256" key="2">
    <source>
        <dbReference type="ARBA" id="ARBA00022490"/>
    </source>
</evidence>
<dbReference type="Pfam" id="PF00381">
    <property type="entry name" value="PTS-HPr"/>
    <property type="match status" value="1"/>
</dbReference>
<dbReference type="InterPro" id="IPR050399">
    <property type="entry name" value="HPr"/>
</dbReference>
<dbReference type="EMBL" id="DRUZ01000031">
    <property type="protein sequence ID" value="HHS01359.1"/>
    <property type="molecule type" value="Genomic_DNA"/>
</dbReference>
<feature type="domain" description="HPr" evidence="5">
    <location>
        <begin position="1"/>
        <end position="88"/>
    </location>
</feature>
<dbReference type="SUPFAM" id="SSF55594">
    <property type="entry name" value="HPr-like"/>
    <property type="match status" value="1"/>
</dbReference>
<dbReference type="AlphaFoldDB" id="A0A7C5Z6I4"/>
<evidence type="ECO:0000313" key="6">
    <source>
        <dbReference type="EMBL" id="HHS01359.1"/>
    </source>
</evidence>
<feature type="region of interest" description="Disordered" evidence="4">
    <location>
        <begin position="91"/>
        <end position="116"/>
    </location>
</feature>
<reference evidence="6" key="1">
    <citation type="journal article" date="2020" name="mSystems">
        <title>Genome- and Community-Level Interaction Insights into Carbon Utilization and Element Cycling Functions of Hydrothermarchaeota in Hydrothermal Sediment.</title>
        <authorList>
            <person name="Zhou Z."/>
            <person name="Liu Y."/>
            <person name="Xu W."/>
            <person name="Pan J."/>
            <person name="Luo Z.H."/>
            <person name="Li M."/>
        </authorList>
    </citation>
    <scope>NUCLEOTIDE SEQUENCE [LARGE SCALE GENOMIC DNA]</scope>
    <source>
        <strain evidence="6">SpSt-102</strain>
    </source>
</reference>
<comment type="caution">
    <text evidence="6">The sequence shown here is derived from an EMBL/GenBank/DDBJ whole genome shotgun (WGS) entry which is preliminary data.</text>
</comment>
<name>A0A7C5Z6I4_9FIRM</name>
<organism evidence="6">
    <name type="scientific">Caldicellulosiruptor owensensis</name>
    <dbReference type="NCBI Taxonomy" id="55205"/>
    <lineage>
        <taxon>Bacteria</taxon>
        <taxon>Bacillati</taxon>
        <taxon>Bacillota</taxon>
        <taxon>Bacillota incertae sedis</taxon>
        <taxon>Caldicellulosiruptorales</taxon>
        <taxon>Caldicellulosiruptoraceae</taxon>
        <taxon>Caldicellulosiruptor</taxon>
    </lineage>
</organism>
<feature type="compositionally biased region" description="Acidic residues" evidence="4">
    <location>
        <begin position="103"/>
        <end position="116"/>
    </location>
</feature>
<proteinExistence type="predicted"/>
<dbReference type="PANTHER" id="PTHR33705:SF2">
    <property type="entry name" value="PHOSPHOCARRIER PROTEIN NPR"/>
    <property type="match status" value="1"/>
</dbReference>
<dbReference type="GO" id="GO:0005737">
    <property type="term" value="C:cytoplasm"/>
    <property type="evidence" value="ECO:0007669"/>
    <property type="project" value="UniProtKB-SubCell"/>
</dbReference>
<evidence type="ECO:0000259" key="5">
    <source>
        <dbReference type="PROSITE" id="PS51350"/>
    </source>
</evidence>
<dbReference type="InterPro" id="IPR000032">
    <property type="entry name" value="HPr-like"/>
</dbReference>
<dbReference type="Gene3D" id="3.30.1340.10">
    <property type="entry name" value="HPr-like"/>
    <property type="match status" value="1"/>
</dbReference>
<protein>
    <submittedName>
        <fullName evidence="6">HPr family phosphocarrier protein</fullName>
    </submittedName>
</protein>
<dbReference type="PANTHER" id="PTHR33705">
    <property type="entry name" value="PHOSPHOCARRIER PROTEIN HPR"/>
    <property type="match status" value="1"/>
</dbReference>
<evidence type="ECO:0000256" key="3">
    <source>
        <dbReference type="ARBA" id="ARBA00022683"/>
    </source>
</evidence>
<dbReference type="InterPro" id="IPR035895">
    <property type="entry name" value="HPr-like_sf"/>
</dbReference>
<evidence type="ECO:0000256" key="4">
    <source>
        <dbReference type="SAM" id="MobiDB-lite"/>
    </source>
</evidence>
<keyword evidence="2" id="KW-0963">Cytoplasm</keyword>
<dbReference type="CDD" id="cd00367">
    <property type="entry name" value="PTS-HPr_like"/>
    <property type="match status" value="1"/>
</dbReference>
<comment type="subcellular location">
    <subcellularLocation>
        <location evidence="1">Cytoplasm</location>
    </subcellularLocation>
</comment>
<sequence>MQNLRMKIENSQGISSRAAALLVQVASKFKSLILIEKDEKRANAKSIMGLMSLMVDYGDEITIITDGEDEKEALEAVLRLIQSDFSEQVADEITQQEIKKENDEENDKENNEDDNE</sequence>
<keyword evidence="3" id="KW-0598">Phosphotransferase system</keyword>
<dbReference type="GO" id="GO:0009401">
    <property type="term" value="P:phosphoenolpyruvate-dependent sugar phosphotransferase system"/>
    <property type="evidence" value="ECO:0007669"/>
    <property type="project" value="UniProtKB-KW"/>
</dbReference>